<proteinExistence type="predicted"/>
<dbReference type="RefSeq" id="WP_334251262.1">
    <property type="nucleotide sequence ID" value="NZ_JBAKBE010000006.1"/>
</dbReference>
<protein>
    <submittedName>
        <fullName evidence="1">DUF1284 domain-containing protein</fullName>
    </submittedName>
</protein>
<dbReference type="Pfam" id="PF06935">
    <property type="entry name" value="DUF1284"/>
    <property type="match status" value="1"/>
</dbReference>
<gene>
    <name evidence="1" type="ORF">V6L76_11035</name>
</gene>
<organism evidence="1 2">
    <name type="scientific">Pannonibacter anstelovis</name>
    <dbReference type="NCBI Taxonomy" id="3121537"/>
    <lineage>
        <taxon>Bacteria</taxon>
        <taxon>Pseudomonadati</taxon>
        <taxon>Pseudomonadota</taxon>
        <taxon>Alphaproteobacteria</taxon>
        <taxon>Hyphomicrobiales</taxon>
        <taxon>Stappiaceae</taxon>
        <taxon>Pannonibacter</taxon>
    </lineage>
</organism>
<dbReference type="Proteomes" id="UP001380822">
    <property type="component" value="Unassembled WGS sequence"/>
</dbReference>
<keyword evidence="2" id="KW-1185">Reference proteome</keyword>
<accession>A0ABU7ZP30</accession>
<evidence type="ECO:0000313" key="1">
    <source>
        <dbReference type="EMBL" id="MEH0096792.1"/>
    </source>
</evidence>
<dbReference type="EMBL" id="JBAKBE010000006">
    <property type="protein sequence ID" value="MEH0096792.1"/>
    <property type="molecule type" value="Genomic_DNA"/>
</dbReference>
<evidence type="ECO:0000313" key="2">
    <source>
        <dbReference type="Proteomes" id="UP001380822"/>
    </source>
</evidence>
<dbReference type="InterPro" id="IPR009702">
    <property type="entry name" value="DUF1284"/>
</dbReference>
<name>A0ABU7ZP30_9HYPH</name>
<comment type="caution">
    <text evidence="1">The sequence shown here is derived from an EMBL/GenBank/DDBJ whole genome shotgun (WGS) entry which is preliminary data.</text>
</comment>
<reference evidence="1 2" key="1">
    <citation type="submission" date="2024-02" db="EMBL/GenBank/DDBJ databases">
        <title>A new putative Pannonibacter species isolated from two cases of bloodstream infections in paediatric patients.</title>
        <authorList>
            <person name="Castellana S."/>
            <person name="De Laurentiis V."/>
            <person name="Grassi M."/>
            <person name="De Leonardis F."/>
            <person name="Mosca A."/>
            <person name="De Carlo C."/>
            <person name="Sparapano E."/>
            <person name="Ronga L."/>
            <person name="Santacroce L."/>
            <person name="Chironna M."/>
            <person name="De Robertis A."/>
            <person name="Bianco A."/>
            <person name="Del Sambro L."/>
            <person name="Capozzi L."/>
            <person name="Parisi A."/>
        </authorList>
    </citation>
    <scope>NUCLEOTIDE SEQUENCE [LARGE SCALE GENOMIC DNA]</scope>
    <source>
        <strain evidence="1 2">Pt2</strain>
    </source>
</reference>
<sequence length="149" mass="16052">MTIRLRGHHLLCMLTFVGEGYSPRFVANYAKIIRRMRAGEPVLIVQGPDDICAPLLAADAPHCHRDSVLERDRLALESAGALLGRQLEAGSVVVIDEHLLNRMQHGFASGELRAACSGCEWSGLCDKVAKAGFEGTRLMDGQGADPASV</sequence>